<sequence length="90" mass="10309">MLQCEVPSTGKTHLTRLAWPSRWLRFRCKREEQRAELSRNGVRLRSARVDVLNACALACLCAQLTSRECSWVGFVPSRDGAGSWTCWLRL</sequence>
<dbReference type="EMBL" id="GBXM01072095">
    <property type="protein sequence ID" value="JAH36482.1"/>
    <property type="molecule type" value="Transcribed_RNA"/>
</dbReference>
<protein>
    <submittedName>
        <fullName evidence="1">Uncharacterized protein</fullName>
    </submittedName>
</protein>
<accession>A0A0E9S5K7</accession>
<reference evidence="1" key="1">
    <citation type="submission" date="2014-11" db="EMBL/GenBank/DDBJ databases">
        <authorList>
            <person name="Amaro Gonzalez C."/>
        </authorList>
    </citation>
    <scope>NUCLEOTIDE SEQUENCE</scope>
</reference>
<organism evidence="1">
    <name type="scientific">Anguilla anguilla</name>
    <name type="common">European freshwater eel</name>
    <name type="synonym">Muraena anguilla</name>
    <dbReference type="NCBI Taxonomy" id="7936"/>
    <lineage>
        <taxon>Eukaryota</taxon>
        <taxon>Metazoa</taxon>
        <taxon>Chordata</taxon>
        <taxon>Craniata</taxon>
        <taxon>Vertebrata</taxon>
        <taxon>Euteleostomi</taxon>
        <taxon>Actinopterygii</taxon>
        <taxon>Neopterygii</taxon>
        <taxon>Teleostei</taxon>
        <taxon>Anguilliformes</taxon>
        <taxon>Anguillidae</taxon>
        <taxon>Anguilla</taxon>
    </lineage>
</organism>
<name>A0A0E9S5K7_ANGAN</name>
<proteinExistence type="predicted"/>
<evidence type="ECO:0000313" key="1">
    <source>
        <dbReference type="EMBL" id="JAH36482.1"/>
    </source>
</evidence>
<reference evidence="1" key="2">
    <citation type="journal article" date="2015" name="Fish Shellfish Immunol.">
        <title>Early steps in the European eel (Anguilla anguilla)-Vibrio vulnificus interaction in the gills: Role of the RtxA13 toxin.</title>
        <authorList>
            <person name="Callol A."/>
            <person name="Pajuelo D."/>
            <person name="Ebbesson L."/>
            <person name="Teles M."/>
            <person name="MacKenzie S."/>
            <person name="Amaro C."/>
        </authorList>
    </citation>
    <scope>NUCLEOTIDE SEQUENCE</scope>
</reference>
<dbReference type="AlphaFoldDB" id="A0A0E9S5K7"/>